<dbReference type="AlphaFoldDB" id="A0A645H9E9"/>
<sequence length="71" mass="8284">MRQVFGRDPGAVIFNVQRYRALPGLDPDPDDAVLRSSDCVFQQVPYHLLQPVGITKYHRLFTFCFHYNRSI</sequence>
<gene>
    <name evidence="1" type="ORF">SDC9_179891</name>
</gene>
<proteinExistence type="predicted"/>
<accession>A0A645H9E9</accession>
<name>A0A645H9E9_9ZZZZ</name>
<evidence type="ECO:0000313" key="1">
    <source>
        <dbReference type="EMBL" id="MPN32413.1"/>
    </source>
</evidence>
<reference evidence="1" key="1">
    <citation type="submission" date="2019-08" db="EMBL/GenBank/DDBJ databases">
        <authorList>
            <person name="Kucharzyk K."/>
            <person name="Murdoch R.W."/>
            <person name="Higgins S."/>
            <person name="Loffler F."/>
        </authorList>
    </citation>
    <scope>NUCLEOTIDE SEQUENCE</scope>
</reference>
<organism evidence="1">
    <name type="scientific">bioreactor metagenome</name>
    <dbReference type="NCBI Taxonomy" id="1076179"/>
    <lineage>
        <taxon>unclassified sequences</taxon>
        <taxon>metagenomes</taxon>
        <taxon>ecological metagenomes</taxon>
    </lineage>
</organism>
<protein>
    <submittedName>
        <fullName evidence="1">Uncharacterized protein</fullName>
    </submittedName>
</protein>
<comment type="caution">
    <text evidence="1">The sequence shown here is derived from an EMBL/GenBank/DDBJ whole genome shotgun (WGS) entry which is preliminary data.</text>
</comment>
<dbReference type="EMBL" id="VSSQ01084409">
    <property type="protein sequence ID" value="MPN32413.1"/>
    <property type="molecule type" value="Genomic_DNA"/>
</dbReference>